<protein>
    <submittedName>
        <fullName evidence="2">Uncharacterized protein</fullName>
    </submittedName>
</protein>
<comment type="caution">
    <text evidence="2">The sequence shown here is derived from an EMBL/GenBank/DDBJ whole genome shotgun (WGS) entry which is preliminary data.</text>
</comment>
<dbReference type="VEuPathDB" id="FungiDB:P168DRAFT_307958"/>
<keyword evidence="3" id="KW-1185">Reference proteome</keyword>
<organism evidence="2 3">
    <name type="scientific">Aspergillus campestris (strain IBT 28561)</name>
    <dbReference type="NCBI Taxonomy" id="1392248"/>
    <lineage>
        <taxon>Eukaryota</taxon>
        <taxon>Fungi</taxon>
        <taxon>Dikarya</taxon>
        <taxon>Ascomycota</taxon>
        <taxon>Pezizomycotina</taxon>
        <taxon>Eurotiomycetes</taxon>
        <taxon>Eurotiomycetidae</taxon>
        <taxon>Eurotiales</taxon>
        <taxon>Aspergillaceae</taxon>
        <taxon>Aspergillus</taxon>
        <taxon>Aspergillus subgen. Circumdati</taxon>
    </lineage>
</organism>
<accession>A0A2I1CQ45</accession>
<dbReference type="AlphaFoldDB" id="A0A2I1CQ45"/>
<evidence type="ECO:0000313" key="2">
    <source>
        <dbReference type="EMBL" id="PKX99750.1"/>
    </source>
</evidence>
<dbReference type="RefSeq" id="XP_024688345.1">
    <property type="nucleotide sequence ID" value="XM_024839155.1"/>
</dbReference>
<gene>
    <name evidence="2" type="ORF">P168DRAFT_307958</name>
</gene>
<evidence type="ECO:0000313" key="3">
    <source>
        <dbReference type="Proteomes" id="UP000234254"/>
    </source>
</evidence>
<feature type="compositionally biased region" description="Basic residues" evidence="1">
    <location>
        <begin position="197"/>
        <end position="210"/>
    </location>
</feature>
<name>A0A2I1CQ45_ASPC2</name>
<feature type="region of interest" description="Disordered" evidence="1">
    <location>
        <begin position="1"/>
        <end position="108"/>
    </location>
</feature>
<dbReference type="EMBL" id="MSFM01000031">
    <property type="protein sequence ID" value="PKX99750.1"/>
    <property type="molecule type" value="Genomic_DNA"/>
</dbReference>
<dbReference type="GeneID" id="36546679"/>
<evidence type="ECO:0000256" key="1">
    <source>
        <dbReference type="SAM" id="MobiDB-lite"/>
    </source>
</evidence>
<feature type="non-terminal residue" evidence="2">
    <location>
        <position position="210"/>
    </location>
</feature>
<proteinExistence type="predicted"/>
<feature type="region of interest" description="Disordered" evidence="1">
    <location>
        <begin position="146"/>
        <end position="210"/>
    </location>
</feature>
<sequence>MATSRRTQALPRRLLPPSWSGSPSRARYRQLVNPGARPEPANWRVLEPEPEPSTGPAHRALPTGKFWSPTPSRPESRQLASSSPAWEPSRVPADAQLPSPTGDPWTRANWRVPDPANWPGRVIGVLFRSFTSVLLRRFHLWTPPPTTRGPRSPVNWPAPRPEPEPGAGAAWPWPRPRGGPHRRGNCGLCPGRPRACPSHRRQLAGHAPRK</sequence>
<reference evidence="2" key="1">
    <citation type="submission" date="2016-12" db="EMBL/GenBank/DDBJ databases">
        <title>The genomes of Aspergillus section Nigri reveals drivers in fungal speciation.</title>
        <authorList>
            <consortium name="DOE Joint Genome Institute"/>
            <person name="Vesth T.C."/>
            <person name="Nybo J."/>
            <person name="Theobald S."/>
            <person name="Brandl J."/>
            <person name="Frisvad J.C."/>
            <person name="Nielsen K.F."/>
            <person name="Lyhne E.K."/>
            <person name="Kogle M.E."/>
            <person name="Kuo A."/>
            <person name="Riley R."/>
            <person name="Clum A."/>
            <person name="Nolan M."/>
            <person name="Lipzen A."/>
            <person name="Salamov A."/>
            <person name="Henrissat B."/>
            <person name="Wiebenga A."/>
            <person name="De vries R.P."/>
            <person name="Grigoriev I.V."/>
            <person name="Mortensen U.H."/>
            <person name="Andersen M.R."/>
            <person name="Baker S.E."/>
        </authorList>
    </citation>
    <scope>NUCLEOTIDE SEQUENCE</scope>
    <source>
        <strain evidence="2">IBT 28561</strain>
    </source>
</reference>
<dbReference type="Proteomes" id="UP000234254">
    <property type="component" value="Unassembled WGS sequence"/>
</dbReference>